<keyword evidence="8" id="KW-0574">Periplasm</keyword>
<dbReference type="Pfam" id="PF18364">
    <property type="entry name" value="Molybdopterin_N"/>
    <property type="match status" value="1"/>
</dbReference>
<keyword evidence="7" id="KW-0732">Signal</keyword>
<dbReference type="Proteomes" id="UP000224740">
    <property type="component" value="Unassembled WGS sequence"/>
</dbReference>
<dbReference type="PANTHER" id="PTHR43742">
    <property type="entry name" value="TRIMETHYLAMINE-N-OXIDE REDUCTASE"/>
    <property type="match status" value="1"/>
</dbReference>
<keyword evidence="9" id="KW-0560">Oxidoreductase</keyword>
<dbReference type="Proteomes" id="UP000264693">
    <property type="component" value="Chromosome"/>
</dbReference>
<dbReference type="EMBL" id="NXAO01000050">
    <property type="protein sequence ID" value="PHO14628.1"/>
    <property type="molecule type" value="Genomic_DNA"/>
</dbReference>
<proteinExistence type="inferred from homology"/>
<dbReference type="InterPro" id="IPR041460">
    <property type="entry name" value="Molybdopterin_N"/>
</dbReference>
<dbReference type="SUPFAM" id="SSF53706">
    <property type="entry name" value="Formate dehydrogenase/DMSO reductase, domains 1-3"/>
    <property type="match status" value="1"/>
</dbReference>
<dbReference type="EC" id="1.7.2.3" evidence="4"/>
<organism evidence="13 16">
    <name type="scientific">Malaciobacter marinus</name>
    <dbReference type="NCBI Taxonomy" id="505249"/>
    <lineage>
        <taxon>Bacteria</taxon>
        <taxon>Pseudomonadati</taxon>
        <taxon>Campylobacterota</taxon>
        <taxon>Epsilonproteobacteria</taxon>
        <taxon>Campylobacterales</taxon>
        <taxon>Arcobacteraceae</taxon>
        <taxon>Malaciobacter</taxon>
    </lineage>
</organism>
<dbReference type="PROSITE" id="PS51318">
    <property type="entry name" value="TAT"/>
    <property type="match status" value="1"/>
</dbReference>
<dbReference type="EMBL" id="CP032101">
    <property type="protein sequence ID" value="AXX88289.1"/>
    <property type="molecule type" value="Genomic_DNA"/>
</dbReference>
<evidence type="ECO:0000256" key="1">
    <source>
        <dbReference type="ARBA" id="ARBA00001942"/>
    </source>
</evidence>
<comment type="cofactor">
    <cofactor evidence="1">
        <name>Mo-bis(molybdopterin guanine dinucleotide)</name>
        <dbReference type="ChEBI" id="CHEBI:60539"/>
    </cofactor>
</comment>
<evidence type="ECO:0000313" key="15">
    <source>
        <dbReference type="Proteomes" id="UP000224740"/>
    </source>
</evidence>
<reference evidence="14" key="2">
    <citation type="submission" date="2017-09" db="EMBL/GenBank/DDBJ databases">
        <authorList>
            <person name="Perez-Cataluna A."/>
            <person name="Figueras M.J."/>
            <person name="Salas-Masso N."/>
        </authorList>
    </citation>
    <scope>NUCLEOTIDE SEQUENCE</scope>
    <source>
        <strain evidence="14">CECT 7727</strain>
    </source>
</reference>
<dbReference type="SUPFAM" id="SSF50692">
    <property type="entry name" value="ADC-like"/>
    <property type="match status" value="1"/>
</dbReference>
<evidence type="ECO:0000313" key="16">
    <source>
        <dbReference type="Proteomes" id="UP000264693"/>
    </source>
</evidence>
<comment type="subcellular location">
    <subcellularLocation>
        <location evidence="2">Periplasm</location>
    </subcellularLocation>
</comment>
<dbReference type="Pfam" id="PF00384">
    <property type="entry name" value="Molybdopterin"/>
    <property type="match status" value="1"/>
</dbReference>
<dbReference type="InterPro" id="IPR006656">
    <property type="entry name" value="Mopterin_OxRdtase"/>
</dbReference>
<evidence type="ECO:0000259" key="11">
    <source>
        <dbReference type="Pfam" id="PF01568"/>
    </source>
</evidence>
<dbReference type="InterPro" id="IPR009010">
    <property type="entry name" value="Asp_de-COase-like_dom_sf"/>
</dbReference>
<keyword evidence="5" id="KW-0500">Molybdenum</keyword>
<dbReference type="GO" id="GO:0030151">
    <property type="term" value="F:molybdenum ion binding"/>
    <property type="evidence" value="ECO:0007669"/>
    <property type="project" value="TreeGrafter"/>
</dbReference>
<reference evidence="15" key="1">
    <citation type="submission" date="2017-09" db="EMBL/GenBank/DDBJ databases">
        <title>Arcobacter canalis sp. nov., a new species isolated from a water canal contaminated with urban sewage.</title>
        <authorList>
            <person name="Perez-Cataluna A."/>
            <person name="Salas-Masso N."/>
            <person name="Figueras M.J."/>
        </authorList>
    </citation>
    <scope>NUCLEOTIDE SEQUENCE [LARGE SCALE GENOMIC DNA]</scope>
    <source>
        <strain evidence="15">CECT 7727</strain>
    </source>
</reference>
<dbReference type="FunFam" id="2.40.40.20:FF:000009">
    <property type="entry name" value="Biotin sulfoxide reductase 2"/>
    <property type="match status" value="1"/>
</dbReference>
<keyword evidence="6" id="KW-0479">Metal-binding</keyword>
<evidence type="ECO:0000259" key="12">
    <source>
        <dbReference type="Pfam" id="PF18364"/>
    </source>
</evidence>
<dbReference type="AlphaFoldDB" id="A0A347TNW1"/>
<sequence length="814" mass="91747">MKTSRRNFIKTTGILGLSAPLMGANMSLLEKSKKVVTATHWGTSLVTIRNGVITDSKPLDVDAQPSIMEKALKSRTYNQTRVEYPYIREGFLKNRHKSDTTKRGKERFVRVSWEEANQIVYEELLRVQKDYGKDSIYAGSYGWFGVGKLNNPQTLLKRMLNTCGVNFVDSKGTYSTGAVNVIAPYVIGTNHHHRHTSLDLVAKHTDNIILIGNDMVNTNAIDWNAPAHKAYLKYEKIKEASKKRKMNIISIDPQITDTSKYFNAQNIQIIPNTDVALFIGIANYLYKNNLHDKTFLKRYTVGFDQFSEYIVGKKDNIDKTPKWASKITGIKEDEIINLAETMVNGRTMLMIGWALQRGDHGEQTHWIVYTLAAMLGQLGKDGGGFGSSYQYSNNGATLYNSPGVPGITAGKAKSLGTGSYNTSFSTKAIPVAKVSDMLLNPGKKIEFNGEEVEFADIKLVYWAGGNPMHHQQDRNKMVKAWQKPEVIINQDPYWTASSRMADIILPATTEIERDDIVAIGSKSGAGIVAIKKGIEPIEESKSDYDIFRDICKKFGREKEFTEGRDQLGWVKHFYESSIRQAKARNIKLPSFEEFWEKGYVEFKEKTSQADTFNYMEDFIEDPLENPLGTPSGRIEIFSRKIASYKYDDCLGHPAWYEPAEYLGNSTKDYPYHLVSPHPKFRLHSQLNNTILRNVYEIKGREPIYIHPKDAKKKGIKDGDIVLVSSKRGKILAGAIITKDIREKTVLIFEGAWYDPKYIEGLGTICVHGDVNVLTLDKGTSRLAQGNIAHTTLVTFEKYTGKIPPVTVFSKPEII</sequence>
<dbReference type="KEGG" id="amar:AMRN_2588"/>
<keyword evidence="15" id="KW-1185">Reference proteome</keyword>
<dbReference type="Gene3D" id="3.90.55.10">
    <property type="entry name" value="Dimethylsulfoxide Reductase, domain 3"/>
    <property type="match status" value="1"/>
</dbReference>
<dbReference type="PANTHER" id="PTHR43742:SF10">
    <property type="entry name" value="TRIMETHYLAMINE-N-OXIDE REDUCTASE 2"/>
    <property type="match status" value="1"/>
</dbReference>
<dbReference type="CDD" id="cd02793">
    <property type="entry name" value="MopB_CT_DMSOR-BSOR-TMAOR"/>
    <property type="match status" value="1"/>
</dbReference>
<evidence type="ECO:0000256" key="4">
    <source>
        <dbReference type="ARBA" id="ARBA00011885"/>
    </source>
</evidence>
<evidence type="ECO:0000256" key="5">
    <source>
        <dbReference type="ARBA" id="ARBA00022505"/>
    </source>
</evidence>
<dbReference type="GO" id="GO:0050626">
    <property type="term" value="F:trimethylamine-N-oxide reductase (cytochrome c) activity"/>
    <property type="evidence" value="ECO:0007669"/>
    <property type="project" value="UniProtKB-EC"/>
</dbReference>
<protein>
    <recommendedName>
        <fullName evidence="4">trimethylamine-N-oxide reductase</fullName>
        <ecNumber evidence="4">1.7.2.3</ecNumber>
    </recommendedName>
</protein>
<dbReference type="RefSeq" id="WP_099311847.1">
    <property type="nucleotide sequence ID" value="NZ_CP032101.1"/>
</dbReference>
<evidence type="ECO:0000259" key="10">
    <source>
        <dbReference type="Pfam" id="PF00384"/>
    </source>
</evidence>
<accession>A0A347TNW1</accession>
<feature type="domain" description="Molybdopterin oxidoreductase N-terminal" evidence="12">
    <location>
        <begin position="37"/>
        <end position="77"/>
    </location>
</feature>
<feature type="domain" description="Molybdopterin dinucleotide-binding" evidence="11">
    <location>
        <begin position="671"/>
        <end position="791"/>
    </location>
</feature>
<reference evidence="13 16" key="3">
    <citation type="submission" date="2018-08" db="EMBL/GenBank/DDBJ databases">
        <title>Complete genome of the Arcobacter marinus type strain JCM 15502.</title>
        <authorList>
            <person name="Miller W.G."/>
            <person name="Yee E."/>
            <person name="Huynh S."/>
            <person name="Parker C.T."/>
        </authorList>
    </citation>
    <scope>NUCLEOTIDE SEQUENCE [LARGE SCALE GENOMIC DNA]</scope>
    <source>
        <strain evidence="13 16">JCM 15502</strain>
    </source>
</reference>
<gene>
    <name evidence="13" type="ORF">AMRN_2588</name>
    <name evidence="14" type="ORF">CPH92_11035</name>
</gene>
<dbReference type="InterPro" id="IPR050612">
    <property type="entry name" value="Prok_Mopterin_Oxidored"/>
</dbReference>
<dbReference type="InterPro" id="IPR006655">
    <property type="entry name" value="Mopterin_OxRdtase_prok_CS"/>
</dbReference>
<evidence type="ECO:0000256" key="6">
    <source>
        <dbReference type="ARBA" id="ARBA00022723"/>
    </source>
</evidence>
<evidence type="ECO:0000256" key="3">
    <source>
        <dbReference type="ARBA" id="ARBA00010312"/>
    </source>
</evidence>
<dbReference type="Gene3D" id="2.40.40.20">
    <property type="match status" value="1"/>
</dbReference>
<feature type="domain" description="Molybdopterin oxidoreductase" evidence="10">
    <location>
        <begin position="81"/>
        <end position="553"/>
    </location>
</feature>
<evidence type="ECO:0000256" key="7">
    <source>
        <dbReference type="ARBA" id="ARBA00022729"/>
    </source>
</evidence>
<evidence type="ECO:0000313" key="13">
    <source>
        <dbReference type="EMBL" id="AXX88289.1"/>
    </source>
</evidence>
<dbReference type="GO" id="GO:0009061">
    <property type="term" value="P:anaerobic respiration"/>
    <property type="evidence" value="ECO:0007669"/>
    <property type="project" value="TreeGrafter"/>
</dbReference>
<dbReference type="Gene3D" id="3.40.50.740">
    <property type="match status" value="1"/>
</dbReference>
<dbReference type="InterPro" id="IPR006657">
    <property type="entry name" value="MoPterin_dinucl-bd_dom"/>
</dbReference>
<dbReference type="InterPro" id="IPR006311">
    <property type="entry name" value="TAT_signal"/>
</dbReference>
<dbReference type="InterPro" id="IPR041954">
    <property type="entry name" value="CT_DMSOR/BSOR/TMAOR"/>
</dbReference>
<dbReference type="Gene3D" id="3.40.228.10">
    <property type="entry name" value="Dimethylsulfoxide Reductase, domain 2"/>
    <property type="match status" value="1"/>
</dbReference>
<evidence type="ECO:0000256" key="8">
    <source>
        <dbReference type="ARBA" id="ARBA00022764"/>
    </source>
</evidence>
<evidence type="ECO:0000256" key="9">
    <source>
        <dbReference type="ARBA" id="ARBA00023002"/>
    </source>
</evidence>
<comment type="similarity">
    <text evidence="3">Belongs to the prokaryotic molybdopterin-containing oxidoreductase family.</text>
</comment>
<dbReference type="GO" id="GO:0030288">
    <property type="term" value="C:outer membrane-bounded periplasmic space"/>
    <property type="evidence" value="ECO:0007669"/>
    <property type="project" value="TreeGrafter"/>
</dbReference>
<dbReference type="GO" id="GO:0043546">
    <property type="term" value="F:molybdopterin cofactor binding"/>
    <property type="evidence" value="ECO:0007669"/>
    <property type="project" value="InterPro"/>
</dbReference>
<name>A0A347TNW1_9BACT</name>
<evidence type="ECO:0000256" key="2">
    <source>
        <dbReference type="ARBA" id="ARBA00004418"/>
    </source>
</evidence>
<dbReference type="PROSITE" id="PS00490">
    <property type="entry name" value="MOLYBDOPTERIN_PROK_2"/>
    <property type="match status" value="1"/>
</dbReference>
<dbReference type="GO" id="GO:0009055">
    <property type="term" value="F:electron transfer activity"/>
    <property type="evidence" value="ECO:0007669"/>
    <property type="project" value="TreeGrafter"/>
</dbReference>
<evidence type="ECO:0000313" key="14">
    <source>
        <dbReference type="EMBL" id="PHO14628.1"/>
    </source>
</evidence>
<dbReference type="Pfam" id="PF01568">
    <property type="entry name" value="Molydop_binding"/>
    <property type="match status" value="1"/>
</dbReference>
<dbReference type="PROSITE" id="PS00932">
    <property type="entry name" value="MOLYBDOPTERIN_PROK_3"/>
    <property type="match status" value="1"/>
</dbReference>